<gene>
    <name evidence="1" type="ORF">SAMN05878482_109107</name>
</gene>
<accession>A0A9X8RDQ5</accession>
<organism evidence="1 2">
    <name type="scientific">Peribacillus simplex</name>
    <dbReference type="NCBI Taxonomy" id="1478"/>
    <lineage>
        <taxon>Bacteria</taxon>
        <taxon>Bacillati</taxon>
        <taxon>Bacillota</taxon>
        <taxon>Bacilli</taxon>
        <taxon>Bacillales</taxon>
        <taxon>Bacillaceae</taxon>
        <taxon>Peribacillus</taxon>
    </lineage>
</organism>
<protein>
    <submittedName>
        <fullName evidence="1">Uncharacterized protein</fullName>
    </submittedName>
</protein>
<reference evidence="1 2" key="1">
    <citation type="submission" date="2017-01" db="EMBL/GenBank/DDBJ databases">
        <authorList>
            <person name="Varghese N."/>
            <person name="Submissions S."/>
        </authorList>
    </citation>
    <scope>NUCLEOTIDE SEQUENCE [LARGE SCALE GENOMIC DNA]</scope>
    <source>
        <strain evidence="1 2">RUG2-6</strain>
    </source>
</reference>
<evidence type="ECO:0000313" key="1">
    <source>
        <dbReference type="EMBL" id="SIS02147.1"/>
    </source>
</evidence>
<dbReference type="EMBL" id="FTMX01000009">
    <property type="protein sequence ID" value="SIS02147.1"/>
    <property type="molecule type" value="Genomic_DNA"/>
</dbReference>
<evidence type="ECO:0000313" key="2">
    <source>
        <dbReference type="Proteomes" id="UP000185829"/>
    </source>
</evidence>
<name>A0A9X8RDQ5_9BACI</name>
<dbReference type="Proteomes" id="UP000185829">
    <property type="component" value="Unassembled WGS sequence"/>
</dbReference>
<dbReference type="AlphaFoldDB" id="A0A9X8RDQ5"/>
<proteinExistence type="predicted"/>
<comment type="caution">
    <text evidence="1">The sequence shown here is derived from an EMBL/GenBank/DDBJ whole genome shotgun (WGS) entry which is preliminary data.</text>
</comment>
<sequence>MIDLEKWSTIDRRRYSNKYIKTAQSKKRVNYFYFEKNGWQYLFRVHPEVSNVISPELLVELADSIN</sequence>